<keyword evidence="5" id="KW-0677">Repeat</keyword>
<reference evidence="13" key="2">
    <citation type="submission" date="2017-05" db="UniProtKB">
        <authorList>
            <consortium name="EnsemblMetazoa"/>
        </authorList>
    </citation>
    <scope>IDENTIFICATION</scope>
</reference>
<dbReference type="SUPFAM" id="SSF56112">
    <property type="entry name" value="Protein kinase-like (PK-like)"/>
    <property type="match status" value="1"/>
</dbReference>
<dbReference type="SMART" id="SM00220">
    <property type="entry name" value="S_TKc"/>
    <property type="match status" value="1"/>
</dbReference>
<dbReference type="EnsemblMetazoa" id="XM_019999495.1">
    <property type="protein sequence ID" value="XP_019855054.1"/>
    <property type="gene ID" value="LOC109583949"/>
</dbReference>
<dbReference type="EC" id="2.7.11.1" evidence="1"/>
<dbReference type="Gene3D" id="1.10.510.10">
    <property type="entry name" value="Transferase(Phosphotransferase) domain 1"/>
    <property type="match status" value="1"/>
</dbReference>
<feature type="domain" description="Protein kinase" evidence="12">
    <location>
        <begin position="1107"/>
        <end position="1405"/>
    </location>
</feature>
<dbReference type="InterPro" id="IPR001611">
    <property type="entry name" value="Leu-rich_rpt"/>
</dbReference>
<keyword evidence="7" id="KW-0418">Kinase</keyword>
<organism evidence="13">
    <name type="scientific">Amphimedon queenslandica</name>
    <name type="common">Sponge</name>
    <dbReference type="NCBI Taxonomy" id="400682"/>
    <lineage>
        <taxon>Eukaryota</taxon>
        <taxon>Metazoa</taxon>
        <taxon>Porifera</taxon>
        <taxon>Demospongiae</taxon>
        <taxon>Heteroscleromorpha</taxon>
        <taxon>Haplosclerida</taxon>
        <taxon>Niphatidae</taxon>
        <taxon>Amphimedon</taxon>
    </lineage>
</organism>
<dbReference type="eggNOG" id="KOG0619">
    <property type="taxonomic scope" value="Eukaryota"/>
</dbReference>
<dbReference type="Pfam" id="PF00069">
    <property type="entry name" value="Pkinase"/>
    <property type="match status" value="1"/>
</dbReference>
<dbReference type="InterPro" id="IPR011047">
    <property type="entry name" value="Quinoprotein_ADH-like_sf"/>
</dbReference>
<evidence type="ECO:0000256" key="3">
    <source>
        <dbReference type="ARBA" id="ARBA00022614"/>
    </source>
</evidence>
<dbReference type="GO" id="GO:0004674">
    <property type="term" value="F:protein serine/threonine kinase activity"/>
    <property type="evidence" value="ECO:0007669"/>
    <property type="project" value="UniProtKB-KW"/>
</dbReference>
<dbReference type="Pfam" id="PF13855">
    <property type="entry name" value="LRR_8"/>
    <property type="match status" value="1"/>
</dbReference>
<dbReference type="InterPro" id="IPR003591">
    <property type="entry name" value="Leu-rich_rpt_typical-subtyp"/>
</dbReference>
<comment type="catalytic activity">
    <reaction evidence="10">
        <text>L-seryl-[protein] + ATP = O-phospho-L-seryl-[protein] + ADP + H(+)</text>
        <dbReference type="Rhea" id="RHEA:17989"/>
        <dbReference type="Rhea" id="RHEA-COMP:9863"/>
        <dbReference type="Rhea" id="RHEA-COMP:11604"/>
        <dbReference type="ChEBI" id="CHEBI:15378"/>
        <dbReference type="ChEBI" id="CHEBI:29999"/>
        <dbReference type="ChEBI" id="CHEBI:30616"/>
        <dbReference type="ChEBI" id="CHEBI:83421"/>
        <dbReference type="ChEBI" id="CHEBI:456216"/>
        <dbReference type="EC" id="2.7.11.1"/>
    </reaction>
</comment>
<proteinExistence type="predicted"/>
<dbReference type="GO" id="GO:0009966">
    <property type="term" value="P:regulation of signal transduction"/>
    <property type="evidence" value="ECO:0007669"/>
    <property type="project" value="UniProtKB-ARBA"/>
</dbReference>
<dbReference type="eggNOG" id="KOG0192">
    <property type="taxonomic scope" value="Eukaryota"/>
</dbReference>
<evidence type="ECO:0000256" key="6">
    <source>
        <dbReference type="ARBA" id="ARBA00022741"/>
    </source>
</evidence>
<dbReference type="EnsemblMetazoa" id="Aqu2.1.25397_001">
    <property type="protein sequence ID" value="Aqu2.1.25397_001"/>
    <property type="gene ID" value="Aqu2.1.25397"/>
</dbReference>
<sequence>MAEDDNRSFRVNLFLFGLPTDKSDIFLQEWNDSTLKSALNLFADVEITSKEDIGPLPDGVIKDNSLAVIVLFCNKKEHKEEEQKTINTNDATDEIELFFKAFSDKPKLFVIGDNKPDTCQWPEAAQFVMLDDITQPEELNKLFKTIILEPLLFSMTQTDIDKVSSLACVKGESNTLKLFLGLHQTPPTNTWLKNILDELQSMSCTDRGVDKLLDIAELAYNLDSTRSMETVQENWSATPRSALLVLSKFARQCNKRYEQLHLSYQSISNLLPQNISDTLYTHINLSHNNMKSVPEELFQLQRLQYLDLSHNAIEKLPSMLRWNCPKLKELNLSTNQLADERRGIIKGATERRRSHIEPTDPHSVPQQRVLQLTSHNLYSCVFSLTTVDLSNNPKLTRLPDWVCVLPHLVRLNLKGTPKLQELPKALANFKDLSFISVDPQNFLSPPAKVCSQGSAAIIAYLRSQLRGLSAYRHMNIMLLGWGDEKNKIAKELTSQQKRQTQSSLSSIERGSYDYKGETLDRNVVKVTYHTINFSSEAMEFTLYQCFLISRCIYLCIWNLSDGKEGLQRLVPVLRNIQSMLPGSRVLFVIVHSEEKPELMLNQILSWESEVLGVPEPISLYDETYSSSYGYPCIGQRFLINLSVGSEIEQLKAIIHQQAGELKVPNSSEKLIEEYVPRSYNGLQSHVESKIKLQVTLVRYGEFVDSFRSFSHQSGDLSDGGKEFTLACQFLHDSGTVYHYHAPNTNPTADLFILNLQWLCNTLAKILYKAKNGSAPVLSMTVLQSLLCSIGLVTNYHSALIGIMIKYNKLVPLDIGRSRFLFPSLLPSLPPPHSSYDMTKDEVVSRKILFRYLPCCFFSHFVSRVLSYIDQAGAQLAVMAHPSNPPGPAEEKRKRSSSFRNTNKYKLSRRSYIISEDSEDGGADASKAISISVTTMDRQAQCGDAIRSRLDSVSKSLPRREQFSTNEDSWTTMYMFSRALIWKDGFHLEFLDGTLCWAEFFNESVSIICKGDEKAKVKLLAFLLSCVQDICTEWYINLHRVHYSPCYSCLKNDPEKAPFYFNLSQISMATDQVLTCEKCQAVSPLRRLAPDLLLTDFSGELRLKKENLVFDKSEKSLIEKQVYKGTYYNQPVAIKVFPIDSSANHFTVLRLHRSELSVLTNISHQYLISTAGFLTAPLSIVFPLAPLGSLQDHLDLCPSGIGDKISHVLLHQVAQGLQYLHSLHIIHRDIKPGNILVWSLTLSDGILVKITDYGSSYYIDTFGCKGSRGTEDYMAPELYLSARKRNYDEKVDIFSFGILLFNVVTGKKFAPNFNRSRHEAGGRREAFLSIPHLSIIASAIEEQRLVGSSNQSPATLLLKDGVHPAAREGHISTCISTCMQVILEDCLSIDPIKRPTAEGVASRLVICVGPYTQEKYVLDQNWHIQEAVFLPEKGEILAWERDGQRRVVSINEETFSTELLMRPTTIITETCLHMAIVWNKLFLVTSSKRVYCYSLPDFTLLSSSKEPLPAQSSCLFVSCDASMVAVGMEGGAGGRIALFTASSEEGGASALATPPLIMKPFDHLNKRRGQVSSGCFCGDSKILCGSGRYLFGLSLPKMKQVFVHTLSDRGGEKGGAKGDEESVIEGMVLYGRYLWVWFSDHGEIVLCDVETGEKLNSIELEVLLGDSIPSKETSSRVLPALVKPTPHAMWIGTNHGHLFGFCHVTFNLLIAVKQHSSIESIVSTGSDCILAFGQWACDGSPEHSNSKSSIGGFSVWRLHTDNIVSKQ</sequence>
<name>A0A1X7UD51_AMPQE</name>
<dbReference type="Gene3D" id="3.30.200.20">
    <property type="entry name" value="Phosphorylase Kinase, domain 1"/>
    <property type="match status" value="1"/>
</dbReference>
<evidence type="ECO:0000256" key="5">
    <source>
        <dbReference type="ARBA" id="ARBA00022737"/>
    </source>
</evidence>
<dbReference type="SMART" id="SM00369">
    <property type="entry name" value="LRR_TYP"/>
    <property type="match status" value="3"/>
</dbReference>
<evidence type="ECO:0000256" key="8">
    <source>
        <dbReference type="ARBA" id="ARBA00022840"/>
    </source>
</evidence>
<gene>
    <name evidence="13" type="primary">109583949</name>
</gene>
<dbReference type="SUPFAM" id="SSF50998">
    <property type="entry name" value="Quinoprotein alcohol dehydrogenase-like"/>
    <property type="match status" value="1"/>
</dbReference>
<dbReference type="OrthoDB" id="535509at2759"/>
<dbReference type="InParanoid" id="A0A1X7UD51"/>
<accession>A0A1X7UD51</accession>
<dbReference type="Gene3D" id="3.40.50.300">
    <property type="entry name" value="P-loop containing nucleotide triphosphate hydrolases"/>
    <property type="match status" value="1"/>
</dbReference>
<dbReference type="Gene3D" id="3.80.10.10">
    <property type="entry name" value="Ribonuclease Inhibitor"/>
    <property type="match status" value="2"/>
</dbReference>
<dbReference type="PANTHER" id="PTHR48005:SF13">
    <property type="entry name" value="SERINE_THREONINE-PROTEIN KINASE DDB_G0278509-RELATED"/>
    <property type="match status" value="1"/>
</dbReference>
<keyword evidence="4" id="KW-0808">Transferase</keyword>
<evidence type="ECO:0000256" key="11">
    <source>
        <dbReference type="SAM" id="MobiDB-lite"/>
    </source>
</evidence>
<dbReference type="KEGG" id="aqu:109583949"/>
<comment type="catalytic activity">
    <reaction evidence="9">
        <text>L-threonyl-[protein] + ATP = O-phospho-L-threonyl-[protein] + ADP + H(+)</text>
        <dbReference type="Rhea" id="RHEA:46608"/>
        <dbReference type="Rhea" id="RHEA-COMP:11060"/>
        <dbReference type="Rhea" id="RHEA-COMP:11605"/>
        <dbReference type="ChEBI" id="CHEBI:15378"/>
        <dbReference type="ChEBI" id="CHEBI:30013"/>
        <dbReference type="ChEBI" id="CHEBI:30616"/>
        <dbReference type="ChEBI" id="CHEBI:61977"/>
        <dbReference type="ChEBI" id="CHEBI:456216"/>
        <dbReference type="EC" id="2.7.11.1"/>
    </reaction>
</comment>
<dbReference type="InterPro" id="IPR011009">
    <property type="entry name" value="Kinase-like_dom_sf"/>
</dbReference>
<reference evidence="14" key="1">
    <citation type="journal article" date="2010" name="Nature">
        <title>The Amphimedon queenslandica genome and the evolution of animal complexity.</title>
        <authorList>
            <person name="Srivastava M."/>
            <person name="Simakov O."/>
            <person name="Chapman J."/>
            <person name="Fahey B."/>
            <person name="Gauthier M.E."/>
            <person name="Mitros T."/>
            <person name="Richards G.S."/>
            <person name="Conaco C."/>
            <person name="Dacre M."/>
            <person name="Hellsten U."/>
            <person name="Larroux C."/>
            <person name="Putnam N.H."/>
            <person name="Stanke M."/>
            <person name="Adamska M."/>
            <person name="Darling A."/>
            <person name="Degnan S.M."/>
            <person name="Oakley T.H."/>
            <person name="Plachetzki D.C."/>
            <person name="Zhai Y."/>
            <person name="Adamski M."/>
            <person name="Calcino A."/>
            <person name="Cummins S.F."/>
            <person name="Goodstein D.M."/>
            <person name="Harris C."/>
            <person name="Jackson D.J."/>
            <person name="Leys S.P."/>
            <person name="Shu S."/>
            <person name="Woodcroft B.J."/>
            <person name="Vervoort M."/>
            <person name="Kosik K.S."/>
            <person name="Manning G."/>
            <person name="Degnan B.M."/>
            <person name="Rokhsar D.S."/>
        </authorList>
    </citation>
    <scope>NUCLEOTIDE SEQUENCE [LARGE SCALE GENOMIC DNA]</scope>
</reference>
<dbReference type="SUPFAM" id="SSF52058">
    <property type="entry name" value="L domain-like"/>
    <property type="match status" value="1"/>
</dbReference>
<protein>
    <recommendedName>
        <fullName evidence="1">non-specific serine/threonine protein kinase</fullName>
        <ecNumber evidence="1">2.7.11.1</ecNumber>
    </recommendedName>
</protein>
<evidence type="ECO:0000256" key="7">
    <source>
        <dbReference type="ARBA" id="ARBA00022777"/>
    </source>
</evidence>
<evidence type="ECO:0000313" key="13">
    <source>
        <dbReference type="EnsemblMetazoa" id="Aqu2.1.25397_001"/>
    </source>
</evidence>
<evidence type="ECO:0000313" key="14">
    <source>
        <dbReference type="Proteomes" id="UP000007879"/>
    </source>
</evidence>
<dbReference type="PROSITE" id="PS00108">
    <property type="entry name" value="PROTEIN_KINASE_ST"/>
    <property type="match status" value="1"/>
</dbReference>
<dbReference type="STRING" id="400682.A0A1X7UD51"/>
<evidence type="ECO:0000256" key="2">
    <source>
        <dbReference type="ARBA" id="ARBA00022527"/>
    </source>
</evidence>
<dbReference type="PANTHER" id="PTHR48005">
    <property type="entry name" value="LEUCINE RICH REPEAT KINASE 2"/>
    <property type="match status" value="1"/>
</dbReference>
<dbReference type="InterPro" id="IPR000719">
    <property type="entry name" value="Prot_kinase_dom"/>
</dbReference>
<dbReference type="InterPro" id="IPR032675">
    <property type="entry name" value="LRR_dom_sf"/>
</dbReference>
<dbReference type="PROSITE" id="PS50011">
    <property type="entry name" value="PROTEIN_KINASE_DOM"/>
    <property type="match status" value="1"/>
</dbReference>
<dbReference type="PROSITE" id="PS51450">
    <property type="entry name" value="LRR"/>
    <property type="match status" value="1"/>
</dbReference>
<dbReference type="Proteomes" id="UP000007879">
    <property type="component" value="Unassembled WGS sequence"/>
</dbReference>
<dbReference type="InterPro" id="IPR051420">
    <property type="entry name" value="Ser_Thr_Kinases_DiverseReg"/>
</dbReference>
<evidence type="ECO:0000256" key="9">
    <source>
        <dbReference type="ARBA" id="ARBA00047899"/>
    </source>
</evidence>
<dbReference type="InterPro" id="IPR008271">
    <property type="entry name" value="Ser/Thr_kinase_AS"/>
</dbReference>
<keyword evidence="3" id="KW-0433">Leucine-rich repeat</keyword>
<keyword evidence="6" id="KW-0547">Nucleotide-binding</keyword>
<keyword evidence="14" id="KW-1185">Reference proteome</keyword>
<feature type="region of interest" description="Disordered" evidence="11">
    <location>
        <begin position="878"/>
        <end position="899"/>
    </location>
</feature>
<evidence type="ECO:0000256" key="10">
    <source>
        <dbReference type="ARBA" id="ARBA00048679"/>
    </source>
</evidence>
<evidence type="ECO:0000259" key="12">
    <source>
        <dbReference type="PROSITE" id="PS50011"/>
    </source>
</evidence>
<dbReference type="GO" id="GO:0005524">
    <property type="term" value="F:ATP binding"/>
    <property type="evidence" value="ECO:0007669"/>
    <property type="project" value="UniProtKB-KW"/>
</dbReference>
<keyword evidence="8" id="KW-0067">ATP-binding</keyword>
<evidence type="ECO:0000256" key="1">
    <source>
        <dbReference type="ARBA" id="ARBA00012513"/>
    </source>
</evidence>
<evidence type="ECO:0000256" key="4">
    <source>
        <dbReference type="ARBA" id="ARBA00022679"/>
    </source>
</evidence>
<dbReference type="InterPro" id="IPR027417">
    <property type="entry name" value="P-loop_NTPase"/>
</dbReference>
<keyword evidence="2" id="KW-0723">Serine/threonine-protein kinase</keyword>